<reference evidence="2" key="1">
    <citation type="submission" date="2020-08" db="EMBL/GenBank/DDBJ databases">
        <title>Multicomponent nature underlies the extraordinary mechanical properties of spider dragline silk.</title>
        <authorList>
            <person name="Kono N."/>
            <person name="Nakamura H."/>
            <person name="Mori M."/>
            <person name="Yoshida Y."/>
            <person name="Ohtoshi R."/>
            <person name="Malay A.D."/>
            <person name="Moran D.A.P."/>
            <person name="Tomita M."/>
            <person name="Numata K."/>
            <person name="Arakawa K."/>
        </authorList>
    </citation>
    <scope>NUCLEOTIDE SEQUENCE</scope>
</reference>
<keyword evidence="3" id="KW-1185">Reference proteome</keyword>
<gene>
    <name evidence="2" type="ORF">NPIL_425671</name>
</gene>
<evidence type="ECO:0000313" key="3">
    <source>
        <dbReference type="Proteomes" id="UP000887013"/>
    </source>
</evidence>
<dbReference type="EMBL" id="BMAW01028313">
    <property type="protein sequence ID" value="GFU06860.1"/>
    <property type="molecule type" value="Genomic_DNA"/>
</dbReference>
<organism evidence="2 3">
    <name type="scientific">Nephila pilipes</name>
    <name type="common">Giant wood spider</name>
    <name type="synonym">Nephila maculata</name>
    <dbReference type="NCBI Taxonomy" id="299642"/>
    <lineage>
        <taxon>Eukaryota</taxon>
        <taxon>Metazoa</taxon>
        <taxon>Ecdysozoa</taxon>
        <taxon>Arthropoda</taxon>
        <taxon>Chelicerata</taxon>
        <taxon>Arachnida</taxon>
        <taxon>Araneae</taxon>
        <taxon>Araneomorphae</taxon>
        <taxon>Entelegynae</taxon>
        <taxon>Araneoidea</taxon>
        <taxon>Nephilidae</taxon>
        <taxon>Nephila</taxon>
    </lineage>
</organism>
<sequence length="128" mass="13739">MDPEDKLEYIHQCGQNFNKQKGRNGGRKWDVSAMMKIIAVQLLVFLFDDPNIFRVTWSDRRPSGSVETEGLALPKTLGPGTSAEGPGAFGTDQRFAGSLRTEDRIDGGASPLGGALRSSEDSGMAGGH</sequence>
<dbReference type="AlphaFoldDB" id="A0A8X6UG59"/>
<accession>A0A8X6UG59</accession>
<dbReference type="Proteomes" id="UP000887013">
    <property type="component" value="Unassembled WGS sequence"/>
</dbReference>
<evidence type="ECO:0000256" key="1">
    <source>
        <dbReference type="SAM" id="MobiDB-lite"/>
    </source>
</evidence>
<evidence type="ECO:0000313" key="2">
    <source>
        <dbReference type="EMBL" id="GFU06860.1"/>
    </source>
</evidence>
<protein>
    <submittedName>
        <fullName evidence="2">Uncharacterized protein</fullName>
    </submittedName>
</protein>
<proteinExistence type="predicted"/>
<feature type="region of interest" description="Disordered" evidence="1">
    <location>
        <begin position="61"/>
        <end position="128"/>
    </location>
</feature>
<comment type="caution">
    <text evidence="2">The sequence shown here is derived from an EMBL/GenBank/DDBJ whole genome shotgun (WGS) entry which is preliminary data.</text>
</comment>
<name>A0A8X6UG59_NEPPI</name>